<proteinExistence type="predicted"/>
<evidence type="ECO:0000313" key="2">
    <source>
        <dbReference type="Proteomes" id="UP000641454"/>
    </source>
</evidence>
<dbReference type="Gene3D" id="3.30.565.40">
    <property type="entry name" value="Fervidobacterium nodosum Rt17-B1 like"/>
    <property type="match status" value="1"/>
</dbReference>
<keyword evidence="2" id="KW-1185">Reference proteome</keyword>
<dbReference type="AlphaFoldDB" id="A0A923MZQ8"/>
<accession>A0A923MZQ8</accession>
<reference evidence="1 2" key="1">
    <citation type="submission" date="2020-08" db="EMBL/GenBank/DDBJ databases">
        <title>Description of novel Flavobacterium F-392 isolate.</title>
        <authorList>
            <person name="Saticioglu I.B."/>
            <person name="Duman M."/>
            <person name="Altun S."/>
        </authorList>
    </citation>
    <scope>NUCLEOTIDE SEQUENCE [LARGE SCALE GENOMIC DNA]</scope>
    <source>
        <strain evidence="1 2">F-392</strain>
    </source>
</reference>
<organism evidence="1 2">
    <name type="scientific">Flavobacterium muglaense</name>
    <dbReference type="NCBI Taxonomy" id="2764716"/>
    <lineage>
        <taxon>Bacteria</taxon>
        <taxon>Pseudomonadati</taxon>
        <taxon>Bacteroidota</taxon>
        <taxon>Flavobacteriia</taxon>
        <taxon>Flavobacteriales</taxon>
        <taxon>Flavobacteriaceae</taxon>
        <taxon>Flavobacterium</taxon>
    </lineage>
</organism>
<dbReference type="Proteomes" id="UP000641454">
    <property type="component" value="Unassembled WGS sequence"/>
</dbReference>
<dbReference type="EMBL" id="JACRUL010000034">
    <property type="protein sequence ID" value="MBC5845328.1"/>
    <property type="molecule type" value="Genomic_DNA"/>
</dbReference>
<evidence type="ECO:0000313" key="1">
    <source>
        <dbReference type="EMBL" id="MBC5845328.1"/>
    </source>
</evidence>
<dbReference type="Gene3D" id="3.40.50.1460">
    <property type="match status" value="1"/>
</dbReference>
<name>A0A923MZQ8_9FLAO</name>
<dbReference type="RefSeq" id="WP_187019716.1">
    <property type="nucleotide sequence ID" value="NZ_JACRUK010000035.1"/>
</dbReference>
<comment type="caution">
    <text evidence="1">The sequence shown here is derived from an EMBL/GenBank/DDBJ whole genome shotgun (WGS) entry which is preliminary data.</text>
</comment>
<protein>
    <submittedName>
        <fullName evidence="1">Caspase family protein</fullName>
    </submittedName>
</protein>
<gene>
    <name evidence="1" type="ORF">H8R25_12880</name>
</gene>
<sequence length="407" mass="46607">MVNKILGIGIDEYSDDRIKKLNNCQSDLNKLISLLQSKYQFDDVELLLHKEQTTKSFIYKTLYDYIINSLDDENLIILFFGHGEYNPRIETSFWLPSDADIYDQSTWISTLEILNFVKKAEIMHFCLIADNCYSGAIFEESERGGGIESLENRKSRFALTSGSSEKVKDGKIGESSPFNKVLCEVLEENTLEEISIEIIANQVILNFPKDIIQTPRSGILNGLGHEGGAFILRLKDSDSKTIKFKEIELPLNIKNNVKINYECSIPFFENSDKFDSNNINSNLQNIVYEILSDLRTGLIDSETSLEEVPQVYDYFYEIGYNINLISSKFISIDIVTFSSLGGPYPRSEIISINYILSPERKIKLNDIIHIEDERAFFNSIIQKYSEDGYEKQTLLSYRGVKINSYLS</sequence>